<sequence>MSNIKMKILAFIIIIKCAFADELNLDLVSDYNVNDCLKINNEDHISYYKVDTNGFPYCEKYGNTSCANGTACEPYLTCGDDEECVVDTTSCFKYYISLGARNVSSLLWTAECTADGFWAPKQCKGGPSGRCFCYDKKGTRLFGSAFQDQSNNMTCACTRRKAELLDSSNPNPRIFVSFHCDEMGNFEELQCDSGHCWCADPGTGEPTSVIVPEKTMKFLKCFKKLKGSQYLRKCESIAYAQAKIIETLTRRGVVSPNVKLLHCQDDGSYGPTDTEKTTVYCVNQMNAKLEYHVGITDDEDFKYPNCNCAIDREFYKKLGKTFNLLCSPNGDYQAFQKVDGAENGFCVDKDGNKLIDGVEEVDCSDYSDYM</sequence>
<comment type="caution">
    <text evidence="5">Lacks conserved residue(s) required for the propagation of feature annotation.</text>
</comment>
<evidence type="ECO:0000256" key="3">
    <source>
        <dbReference type="ARBA" id="ARBA00022737"/>
    </source>
</evidence>
<organism evidence="8 9">
    <name type="scientific">Henosepilachna vigintioctopunctata</name>
    <dbReference type="NCBI Taxonomy" id="420089"/>
    <lineage>
        <taxon>Eukaryota</taxon>
        <taxon>Metazoa</taxon>
        <taxon>Ecdysozoa</taxon>
        <taxon>Arthropoda</taxon>
        <taxon>Hexapoda</taxon>
        <taxon>Insecta</taxon>
        <taxon>Pterygota</taxon>
        <taxon>Neoptera</taxon>
        <taxon>Endopterygota</taxon>
        <taxon>Coleoptera</taxon>
        <taxon>Polyphaga</taxon>
        <taxon>Cucujiformia</taxon>
        <taxon>Coccinelloidea</taxon>
        <taxon>Coccinellidae</taxon>
        <taxon>Epilachninae</taxon>
        <taxon>Epilachnini</taxon>
        <taxon>Henosepilachna</taxon>
    </lineage>
</organism>
<dbReference type="PROSITE" id="PS51162">
    <property type="entry name" value="THYROGLOBULIN_1_2"/>
    <property type="match status" value="2"/>
</dbReference>
<comment type="subcellular location">
    <subcellularLocation>
        <location evidence="1">Secreted</location>
    </subcellularLocation>
</comment>
<feature type="domain" description="Thyroglobulin type-1" evidence="7">
    <location>
        <begin position="157"/>
        <end position="221"/>
    </location>
</feature>
<evidence type="ECO:0000259" key="7">
    <source>
        <dbReference type="PROSITE" id="PS51162"/>
    </source>
</evidence>
<keyword evidence="2" id="KW-0964">Secreted</keyword>
<dbReference type="InterPro" id="IPR036857">
    <property type="entry name" value="Thyroglobulin_1_sf"/>
</dbReference>
<protein>
    <recommendedName>
        <fullName evidence="7">Thyroglobulin type-1 domain-containing protein</fullName>
    </recommendedName>
</protein>
<dbReference type="SUPFAM" id="SSF57610">
    <property type="entry name" value="Thyroglobulin type-1 domain"/>
    <property type="match status" value="3"/>
</dbReference>
<dbReference type="PANTHER" id="PTHR12352:SF3">
    <property type="entry name" value="NIDOGEN-2"/>
    <property type="match status" value="1"/>
</dbReference>
<dbReference type="SMART" id="SM00211">
    <property type="entry name" value="TY"/>
    <property type="match status" value="3"/>
</dbReference>
<evidence type="ECO:0000256" key="4">
    <source>
        <dbReference type="ARBA" id="ARBA00023157"/>
    </source>
</evidence>
<evidence type="ECO:0000256" key="6">
    <source>
        <dbReference type="SAM" id="SignalP"/>
    </source>
</evidence>
<accession>A0AAW1UT65</accession>
<dbReference type="Proteomes" id="UP001431783">
    <property type="component" value="Unassembled WGS sequence"/>
</dbReference>
<evidence type="ECO:0000256" key="5">
    <source>
        <dbReference type="PROSITE-ProRule" id="PRU00500"/>
    </source>
</evidence>
<reference evidence="8 9" key="1">
    <citation type="submission" date="2023-03" db="EMBL/GenBank/DDBJ databases">
        <title>Genome insight into feeding habits of ladybird beetles.</title>
        <authorList>
            <person name="Li H.-S."/>
            <person name="Huang Y.-H."/>
            <person name="Pang H."/>
        </authorList>
    </citation>
    <scope>NUCLEOTIDE SEQUENCE [LARGE SCALE GENOMIC DNA]</scope>
    <source>
        <strain evidence="8">SYSU_2023b</strain>
        <tissue evidence="8">Whole body</tissue>
    </source>
</reference>
<dbReference type="CDD" id="cd00191">
    <property type="entry name" value="TY"/>
    <property type="match status" value="1"/>
</dbReference>
<feature type="signal peptide" evidence="6">
    <location>
        <begin position="1"/>
        <end position="20"/>
    </location>
</feature>
<proteinExistence type="predicted"/>
<gene>
    <name evidence="8" type="ORF">WA026_017640</name>
</gene>
<dbReference type="GO" id="GO:0005604">
    <property type="term" value="C:basement membrane"/>
    <property type="evidence" value="ECO:0007669"/>
    <property type="project" value="TreeGrafter"/>
</dbReference>
<comment type="caution">
    <text evidence="8">The sequence shown here is derived from an EMBL/GenBank/DDBJ whole genome shotgun (WGS) entry which is preliminary data.</text>
</comment>
<feature type="chain" id="PRO_5043710593" description="Thyroglobulin type-1 domain-containing protein" evidence="6">
    <location>
        <begin position="21"/>
        <end position="370"/>
    </location>
</feature>
<dbReference type="GO" id="GO:0007160">
    <property type="term" value="P:cell-matrix adhesion"/>
    <property type="evidence" value="ECO:0007669"/>
    <property type="project" value="TreeGrafter"/>
</dbReference>
<evidence type="ECO:0000256" key="1">
    <source>
        <dbReference type="ARBA" id="ARBA00004613"/>
    </source>
</evidence>
<dbReference type="Gene3D" id="4.10.800.10">
    <property type="entry name" value="Thyroglobulin type-1"/>
    <property type="match status" value="2"/>
</dbReference>
<feature type="domain" description="Thyroglobulin type-1" evidence="7">
    <location>
        <begin position="88"/>
        <end position="155"/>
    </location>
</feature>
<dbReference type="Pfam" id="PF00086">
    <property type="entry name" value="Thyroglobulin_1"/>
    <property type="match status" value="2"/>
</dbReference>
<name>A0AAW1UT65_9CUCU</name>
<dbReference type="AlphaFoldDB" id="A0AAW1UT65"/>
<keyword evidence="6" id="KW-0732">Signal</keyword>
<dbReference type="EMBL" id="JARQZJ010000101">
    <property type="protein sequence ID" value="KAK9886721.1"/>
    <property type="molecule type" value="Genomic_DNA"/>
</dbReference>
<evidence type="ECO:0000313" key="9">
    <source>
        <dbReference type="Proteomes" id="UP001431783"/>
    </source>
</evidence>
<dbReference type="PANTHER" id="PTHR12352">
    <property type="entry name" value="SECRETED MODULAR CALCIUM-BINDING PROTEIN"/>
    <property type="match status" value="1"/>
</dbReference>
<dbReference type="GO" id="GO:0005615">
    <property type="term" value="C:extracellular space"/>
    <property type="evidence" value="ECO:0007669"/>
    <property type="project" value="TreeGrafter"/>
</dbReference>
<keyword evidence="9" id="KW-1185">Reference proteome</keyword>
<evidence type="ECO:0000256" key="2">
    <source>
        <dbReference type="ARBA" id="ARBA00022525"/>
    </source>
</evidence>
<dbReference type="InterPro" id="IPR051950">
    <property type="entry name" value="Dev_reg/Prot_inhib"/>
</dbReference>
<keyword evidence="4" id="KW-1015">Disulfide bond</keyword>
<dbReference type="InterPro" id="IPR000716">
    <property type="entry name" value="Thyroglobulin_1"/>
</dbReference>
<keyword evidence="3" id="KW-0677">Repeat</keyword>
<evidence type="ECO:0000313" key="8">
    <source>
        <dbReference type="EMBL" id="KAK9886721.1"/>
    </source>
</evidence>